<feature type="compositionally biased region" description="Acidic residues" evidence="1">
    <location>
        <begin position="451"/>
        <end position="469"/>
    </location>
</feature>
<dbReference type="EMBL" id="PQIB02000002">
    <property type="protein sequence ID" value="RLN33445.1"/>
    <property type="molecule type" value="Genomic_DNA"/>
</dbReference>
<dbReference type="Proteomes" id="UP000275267">
    <property type="component" value="Unassembled WGS sequence"/>
</dbReference>
<accession>A0A3L6T596</accession>
<feature type="compositionally biased region" description="Acidic residues" evidence="1">
    <location>
        <begin position="288"/>
        <end position="298"/>
    </location>
</feature>
<keyword evidence="4" id="KW-1185">Reference proteome</keyword>
<feature type="compositionally biased region" description="Low complexity" evidence="1">
    <location>
        <begin position="473"/>
        <end position="490"/>
    </location>
</feature>
<feature type="domain" description="Myb/SANT-like" evidence="2">
    <location>
        <begin position="314"/>
        <end position="405"/>
    </location>
</feature>
<reference evidence="4" key="1">
    <citation type="journal article" date="2019" name="Nat. Commun.">
        <title>The genome of broomcorn millet.</title>
        <authorList>
            <person name="Zou C."/>
            <person name="Miki D."/>
            <person name="Li D."/>
            <person name="Tang Q."/>
            <person name="Xiao L."/>
            <person name="Rajput S."/>
            <person name="Deng P."/>
            <person name="Jia W."/>
            <person name="Huang R."/>
            <person name="Zhang M."/>
            <person name="Sun Y."/>
            <person name="Hu J."/>
            <person name="Fu X."/>
            <person name="Schnable P.S."/>
            <person name="Li F."/>
            <person name="Zhang H."/>
            <person name="Feng B."/>
            <person name="Zhu X."/>
            <person name="Liu R."/>
            <person name="Schnable J.C."/>
            <person name="Zhu J.-K."/>
            <person name="Zhang H."/>
        </authorList>
    </citation>
    <scope>NUCLEOTIDE SEQUENCE [LARGE SCALE GENOMIC DNA]</scope>
</reference>
<organism evidence="3 4">
    <name type="scientific">Panicum miliaceum</name>
    <name type="common">Proso millet</name>
    <name type="synonym">Broomcorn millet</name>
    <dbReference type="NCBI Taxonomy" id="4540"/>
    <lineage>
        <taxon>Eukaryota</taxon>
        <taxon>Viridiplantae</taxon>
        <taxon>Streptophyta</taxon>
        <taxon>Embryophyta</taxon>
        <taxon>Tracheophyta</taxon>
        <taxon>Spermatophyta</taxon>
        <taxon>Magnoliopsida</taxon>
        <taxon>Liliopsida</taxon>
        <taxon>Poales</taxon>
        <taxon>Poaceae</taxon>
        <taxon>PACMAD clade</taxon>
        <taxon>Panicoideae</taxon>
        <taxon>Panicodae</taxon>
        <taxon>Paniceae</taxon>
        <taxon>Panicinae</taxon>
        <taxon>Panicum</taxon>
        <taxon>Panicum sect. Panicum</taxon>
    </lineage>
</organism>
<evidence type="ECO:0000313" key="3">
    <source>
        <dbReference type="EMBL" id="RLN33445.1"/>
    </source>
</evidence>
<evidence type="ECO:0000313" key="4">
    <source>
        <dbReference type="Proteomes" id="UP000275267"/>
    </source>
</evidence>
<evidence type="ECO:0000256" key="1">
    <source>
        <dbReference type="SAM" id="MobiDB-lite"/>
    </source>
</evidence>
<feature type="compositionally biased region" description="Gly residues" evidence="1">
    <location>
        <begin position="231"/>
        <end position="242"/>
    </location>
</feature>
<sequence>MTRIHSSPHPSLAHWHTPRLPSASPPSHAIAVRSHRRPPDLRRRRPNPPSSPLRAAAILSHRSLVAIPTRSPPPPSSPIGTEAIRTQIRASITQIHRAWRVAASTCSHSKGGHPPPALTSSPRSSGAAALDLNSQAAAPTVAMEEFPHLAEYGNFLHGGGGGDQGLSGRESSLPPIRVQRTLGVRSQRLAGGGGGMGATVAGRTRQLNFGAVSHDGGVFLGGLSLGSGSYRGGSSSMGGGGRPQRAMAASRGAGRRRGSGRGGCRGAHAPLPPQVPLQAPGGNFVNLDGEDEDEDGNEDYGSSGGPPVSNFRANWSDQNNARLLRLCMKQLRAGNYVDKQMNGQGYKALAKGYYEQTGLLHDKKQFRIQIGQLRSTYSFWSFLQKHTGLGRKPDGTIDAESEFWKTCRKGKVYLNKLKNGHPPPNFAELEEMFSGSTVDGTTGFVPGQNFFEEDNPVDNPLGDDEDEENLVATPTSTSSRKSKRSLGSTTNTADSTIKKSKSPMMVRYMKQIANTFSETVQVNQQVMKKCVAENMDARKEKDSFSVKRCQELAFDCGIQQDTSEVYAMGRMFQDAFQREFFCGLPTAEARLVYFKNWLQGP</sequence>
<name>A0A3L6T596_PANMI</name>
<dbReference type="STRING" id="4540.A0A3L6T596"/>
<dbReference type="PANTHER" id="PTHR47069">
    <property type="match status" value="1"/>
</dbReference>
<feature type="region of interest" description="Disordered" evidence="1">
    <location>
        <begin position="1"/>
        <end position="53"/>
    </location>
</feature>
<feature type="region of interest" description="Disordered" evidence="1">
    <location>
        <begin position="104"/>
        <end position="128"/>
    </location>
</feature>
<dbReference type="Pfam" id="PF12776">
    <property type="entry name" value="Myb_DNA-bind_3"/>
    <property type="match status" value="1"/>
</dbReference>
<protein>
    <recommendedName>
        <fullName evidence="2">Myb/SANT-like domain-containing protein</fullName>
    </recommendedName>
</protein>
<dbReference type="PANTHER" id="PTHR47069:SF14">
    <property type="entry name" value="OS07G0253400 PROTEIN"/>
    <property type="match status" value="1"/>
</dbReference>
<dbReference type="OrthoDB" id="683049at2759"/>
<dbReference type="InterPro" id="IPR024752">
    <property type="entry name" value="Myb/SANT-like_dom"/>
</dbReference>
<feature type="region of interest" description="Disordered" evidence="1">
    <location>
        <begin position="231"/>
        <end position="314"/>
    </location>
</feature>
<feature type="region of interest" description="Disordered" evidence="1">
    <location>
        <begin position="446"/>
        <end position="500"/>
    </location>
</feature>
<proteinExistence type="predicted"/>
<gene>
    <name evidence="3" type="ORF">C2845_PM03G05500</name>
</gene>
<evidence type="ECO:0000259" key="2">
    <source>
        <dbReference type="Pfam" id="PF12776"/>
    </source>
</evidence>
<comment type="caution">
    <text evidence="3">The sequence shown here is derived from an EMBL/GenBank/DDBJ whole genome shotgun (WGS) entry which is preliminary data.</text>
</comment>
<dbReference type="AlphaFoldDB" id="A0A3L6T596"/>